<dbReference type="RefSeq" id="WP_377732412.1">
    <property type="nucleotide sequence ID" value="NZ_JBHSRI010000002.1"/>
</dbReference>
<comment type="caution">
    <text evidence="2">The sequence shown here is derived from an EMBL/GenBank/DDBJ whole genome shotgun (WGS) entry which is preliminary data.</text>
</comment>
<protein>
    <recommendedName>
        <fullName evidence="4">DUF3961 domain-containing protein</fullName>
    </recommendedName>
</protein>
<dbReference type="EMBL" id="JBHSRI010000002">
    <property type="protein sequence ID" value="MFC6038396.1"/>
    <property type="molecule type" value="Genomic_DNA"/>
</dbReference>
<keyword evidence="1" id="KW-1133">Transmembrane helix</keyword>
<evidence type="ECO:0000256" key="1">
    <source>
        <dbReference type="SAM" id="Phobius"/>
    </source>
</evidence>
<evidence type="ECO:0000313" key="3">
    <source>
        <dbReference type="Proteomes" id="UP001596170"/>
    </source>
</evidence>
<organism evidence="2 3">
    <name type="scientific">Paenisporosarcina macmurdoensis</name>
    <dbReference type="NCBI Taxonomy" id="212659"/>
    <lineage>
        <taxon>Bacteria</taxon>
        <taxon>Bacillati</taxon>
        <taxon>Bacillota</taxon>
        <taxon>Bacilli</taxon>
        <taxon>Bacillales</taxon>
        <taxon>Caryophanaceae</taxon>
        <taxon>Paenisporosarcina</taxon>
    </lineage>
</organism>
<proteinExistence type="predicted"/>
<dbReference type="Proteomes" id="UP001596170">
    <property type="component" value="Unassembled WGS sequence"/>
</dbReference>
<evidence type="ECO:0000313" key="2">
    <source>
        <dbReference type="EMBL" id="MFC6038396.1"/>
    </source>
</evidence>
<accession>A0ABW1L4I2</accession>
<evidence type="ECO:0008006" key="4">
    <source>
        <dbReference type="Google" id="ProtNLM"/>
    </source>
</evidence>
<keyword evidence="1" id="KW-0472">Membrane</keyword>
<reference evidence="3" key="1">
    <citation type="journal article" date="2019" name="Int. J. Syst. Evol. Microbiol.">
        <title>The Global Catalogue of Microorganisms (GCM) 10K type strain sequencing project: providing services to taxonomists for standard genome sequencing and annotation.</title>
        <authorList>
            <consortium name="The Broad Institute Genomics Platform"/>
            <consortium name="The Broad Institute Genome Sequencing Center for Infectious Disease"/>
            <person name="Wu L."/>
            <person name="Ma J."/>
        </authorList>
    </citation>
    <scope>NUCLEOTIDE SEQUENCE [LARGE SCALE GENOMIC DNA]</scope>
    <source>
        <strain evidence="3">CCUG 54527</strain>
    </source>
</reference>
<name>A0ABW1L4I2_9BACL</name>
<feature type="transmembrane region" description="Helical" evidence="1">
    <location>
        <begin position="25"/>
        <end position="45"/>
    </location>
</feature>
<sequence length="51" mass="6045">MINKLINYFFGLDDIRELHSEDLCWIFAFLGFSSFALIMCMVMTFEKVVMN</sequence>
<keyword evidence="3" id="KW-1185">Reference proteome</keyword>
<gene>
    <name evidence="2" type="ORF">ACFPYN_02905</name>
</gene>
<keyword evidence="1" id="KW-0812">Transmembrane</keyword>